<dbReference type="CDD" id="cd06257">
    <property type="entry name" value="DnaJ"/>
    <property type="match status" value="1"/>
</dbReference>
<feature type="binding site" evidence="14">
    <location>
        <position position="197"/>
    </location>
    <ligand>
        <name>Zn(2+)</name>
        <dbReference type="ChEBI" id="CHEBI:29105"/>
        <label>2</label>
    </ligand>
</feature>
<dbReference type="InterPro" id="IPR001305">
    <property type="entry name" value="HSP_DnaJ_Cys-rich_dom"/>
</dbReference>
<dbReference type="GO" id="GO:0009408">
    <property type="term" value="P:response to heat"/>
    <property type="evidence" value="ECO:0007669"/>
    <property type="project" value="InterPro"/>
</dbReference>
<keyword evidence="4 14" id="KW-0235">DNA replication</keyword>
<evidence type="ECO:0000256" key="10">
    <source>
        <dbReference type="ARBA" id="ARBA00023186"/>
    </source>
</evidence>
<comment type="domain">
    <text evidence="14">The J domain is necessary and sufficient to stimulate DnaK ATPase activity. Zinc center 1 plays an important role in the autonomous, DnaK-independent chaperone activity of DnaJ. Zinc center 2 is essential for interaction with DnaK and for DnaJ activity.</text>
</comment>
<dbReference type="NCBIfam" id="NF008035">
    <property type="entry name" value="PRK10767.1"/>
    <property type="match status" value="1"/>
</dbReference>
<comment type="caution">
    <text evidence="18">The sequence shown here is derived from an EMBL/GenBank/DDBJ whole genome shotgun (WGS) entry which is preliminary data.</text>
</comment>
<evidence type="ECO:0000256" key="9">
    <source>
        <dbReference type="ARBA" id="ARBA00023016"/>
    </source>
</evidence>
<dbReference type="Pfam" id="PF01556">
    <property type="entry name" value="DnaJ_C"/>
    <property type="match status" value="1"/>
</dbReference>
<organism evidence="18 19">
    <name type="scientific">Oceaniferula marina</name>
    <dbReference type="NCBI Taxonomy" id="2748318"/>
    <lineage>
        <taxon>Bacteria</taxon>
        <taxon>Pseudomonadati</taxon>
        <taxon>Verrucomicrobiota</taxon>
        <taxon>Verrucomicrobiia</taxon>
        <taxon>Verrucomicrobiales</taxon>
        <taxon>Verrucomicrobiaceae</taxon>
        <taxon>Oceaniferula</taxon>
    </lineage>
</organism>
<keyword evidence="6 14" id="KW-0677">Repeat</keyword>
<evidence type="ECO:0000256" key="6">
    <source>
        <dbReference type="ARBA" id="ARBA00022737"/>
    </source>
</evidence>
<feature type="binding site" evidence="14">
    <location>
        <position position="214"/>
    </location>
    <ligand>
        <name>Zn(2+)</name>
        <dbReference type="ChEBI" id="CHEBI:29105"/>
        <label>1</label>
    </ligand>
</feature>
<comment type="caution">
    <text evidence="14">Lacks conserved residue(s) required for the propagation of feature annotation.</text>
</comment>
<accession>A0A851GF00</accession>
<feature type="zinc finger region" description="CR-type" evidence="15">
    <location>
        <begin position="145"/>
        <end position="223"/>
    </location>
</feature>
<dbReference type="SUPFAM" id="SSF49493">
    <property type="entry name" value="HSP40/DnaJ peptide-binding domain"/>
    <property type="match status" value="2"/>
</dbReference>
<proteinExistence type="inferred from homology"/>
<comment type="similarity">
    <text evidence="12 14">Belongs to the DnaJ family.</text>
</comment>
<feature type="binding site" evidence="14">
    <location>
        <position position="200"/>
    </location>
    <ligand>
        <name>Zn(2+)</name>
        <dbReference type="ChEBI" id="CHEBI:29105"/>
        <label>2</label>
    </ligand>
</feature>
<dbReference type="GO" id="GO:0031072">
    <property type="term" value="F:heat shock protein binding"/>
    <property type="evidence" value="ECO:0007669"/>
    <property type="project" value="InterPro"/>
</dbReference>
<protein>
    <recommendedName>
        <fullName evidence="13 14">Chaperone protein DnaJ</fullName>
    </recommendedName>
</protein>
<keyword evidence="3 14" id="KW-0963">Cytoplasm</keyword>
<dbReference type="FunFam" id="2.60.260.20:FF:000004">
    <property type="entry name" value="Molecular chaperone DnaJ"/>
    <property type="match status" value="1"/>
</dbReference>
<evidence type="ECO:0000313" key="18">
    <source>
        <dbReference type="EMBL" id="NWK55472.1"/>
    </source>
</evidence>
<dbReference type="InterPro" id="IPR001623">
    <property type="entry name" value="DnaJ_domain"/>
</dbReference>
<dbReference type="GO" id="GO:0005737">
    <property type="term" value="C:cytoplasm"/>
    <property type="evidence" value="ECO:0007669"/>
    <property type="project" value="UniProtKB-SubCell"/>
</dbReference>
<dbReference type="PANTHER" id="PTHR43096">
    <property type="entry name" value="DNAJ HOMOLOG 1, MITOCHONDRIAL-RELATED"/>
    <property type="match status" value="1"/>
</dbReference>
<evidence type="ECO:0000256" key="7">
    <source>
        <dbReference type="ARBA" id="ARBA00022771"/>
    </source>
</evidence>
<dbReference type="Gene3D" id="2.60.260.20">
    <property type="entry name" value="Urease metallochaperone UreE, N-terminal domain"/>
    <property type="match status" value="2"/>
</dbReference>
<evidence type="ECO:0000256" key="13">
    <source>
        <dbReference type="ARBA" id="ARBA00067609"/>
    </source>
</evidence>
<feature type="domain" description="CR-type" evidence="17">
    <location>
        <begin position="145"/>
        <end position="223"/>
    </location>
</feature>
<dbReference type="GO" id="GO:0005524">
    <property type="term" value="F:ATP binding"/>
    <property type="evidence" value="ECO:0007669"/>
    <property type="project" value="InterPro"/>
</dbReference>
<comment type="subcellular location">
    <subcellularLocation>
        <location evidence="1 14">Cytoplasm</location>
    </subcellularLocation>
</comment>
<keyword evidence="7 14" id="KW-0863">Zinc-finger</keyword>
<dbReference type="HAMAP" id="MF_01152">
    <property type="entry name" value="DnaJ"/>
    <property type="match status" value="1"/>
</dbReference>
<dbReference type="GO" id="GO:0051082">
    <property type="term" value="F:unfolded protein binding"/>
    <property type="evidence" value="ECO:0007669"/>
    <property type="project" value="UniProtKB-UniRule"/>
</dbReference>
<dbReference type="Pfam" id="PF00226">
    <property type="entry name" value="DnaJ"/>
    <property type="match status" value="1"/>
</dbReference>
<dbReference type="SUPFAM" id="SSF57938">
    <property type="entry name" value="DnaJ/Hsp40 cysteine-rich domain"/>
    <property type="match status" value="1"/>
</dbReference>
<dbReference type="InterPro" id="IPR018253">
    <property type="entry name" value="DnaJ_domain_CS"/>
</dbReference>
<dbReference type="Proteomes" id="UP000557872">
    <property type="component" value="Unassembled WGS sequence"/>
</dbReference>
<dbReference type="EMBL" id="JACBAZ010000002">
    <property type="protein sequence ID" value="NWK55472.1"/>
    <property type="molecule type" value="Genomic_DNA"/>
</dbReference>
<evidence type="ECO:0000256" key="15">
    <source>
        <dbReference type="PROSITE-ProRule" id="PRU00546"/>
    </source>
</evidence>
<feature type="binding site" evidence="14">
    <location>
        <position position="161"/>
    </location>
    <ligand>
        <name>Zn(2+)</name>
        <dbReference type="ChEBI" id="CHEBI:29105"/>
        <label>1</label>
    </ligand>
</feature>
<comment type="subunit">
    <text evidence="2 14">Homodimer.</text>
</comment>
<evidence type="ECO:0000256" key="4">
    <source>
        <dbReference type="ARBA" id="ARBA00022705"/>
    </source>
</evidence>
<dbReference type="SMART" id="SM00271">
    <property type="entry name" value="DnaJ"/>
    <property type="match status" value="1"/>
</dbReference>
<evidence type="ECO:0000256" key="3">
    <source>
        <dbReference type="ARBA" id="ARBA00022490"/>
    </source>
</evidence>
<dbReference type="PROSITE" id="PS50076">
    <property type="entry name" value="DNAJ_2"/>
    <property type="match status" value="1"/>
</dbReference>
<keyword evidence="9 14" id="KW-0346">Stress response</keyword>
<dbReference type="GO" id="GO:0008270">
    <property type="term" value="F:zinc ion binding"/>
    <property type="evidence" value="ECO:0007669"/>
    <property type="project" value="UniProtKB-UniRule"/>
</dbReference>
<evidence type="ECO:0000256" key="11">
    <source>
        <dbReference type="ARBA" id="ARBA00053423"/>
    </source>
</evidence>
<name>A0A851GF00_9BACT</name>
<dbReference type="Pfam" id="PF00684">
    <property type="entry name" value="DnaJ_CXXCXGXG"/>
    <property type="match status" value="1"/>
</dbReference>
<dbReference type="PANTHER" id="PTHR43096:SF48">
    <property type="entry name" value="CHAPERONE PROTEIN DNAJ"/>
    <property type="match status" value="1"/>
</dbReference>
<dbReference type="Gene3D" id="2.10.230.10">
    <property type="entry name" value="Heat shock protein DnaJ, cysteine-rich domain"/>
    <property type="match status" value="1"/>
</dbReference>
<evidence type="ECO:0000259" key="16">
    <source>
        <dbReference type="PROSITE" id="PS50076"/>
    </source>
</evidence>
<dbReference type="FunFam" id="1.10.287.110:FF:000034">
    <property type="entry name" value="Chaperone protein DnaJ"/>
    <property type="match status" value="1"/>
</dbReference>
<dbReference type="AlphaFoldDB" id="A0A851GF00"/>
<comment type="function">
    <text evidence="11 14">Participates actively in the response to hyperosmotic and heat shock by preventing the aggregation of stress-denatured proteins and by disaggregating proteins, also in an autonomous, DnaK-independent fashion. Unfolded proteins bind initially to DnaJ; upon interaction with the DnaJ-bound protein, DnaK hydrolyzes its bound ATP, resulting in the formation of a stable complex. GrpE releases ADP from DnaK; ATP binding to DnaK triggers the release of the substrate protein, thus completing the reaction cycle. Several rounds of ATP-dependent interactions between DnaJ, DnaK and GrpE are required for fully efficient folding. Also involved, together with DnaK and GrpE, in the DNA replication of plasmids through activation of initiation proteins.</text>
</comment>
<dbReference type="InterPro" id="IPR012724">
    <property type="entry name" value="DnaJ"/>
</dbReference>
<feature type="domain" description="J" evidence="16">
    <location>
        <begin position="6"/>
        <end position="71"/>
    </location>
</feature>
<dbReference type="InterPro" id="IPR036869">
    <property type="entry name" value="J_dom_sf"/>
</dbReference>
<dbReference type="RefSeq" id="WP_178931986.1">
    <property type="nucleotide sequence ID" value="NZ_JACBAZ010000002.1"/>
</dbReference>
<evidence type="ECO:0000259" key="17">
    <source>
        <dbReference type="PROSITE" id="PS51188"/>
    </source>
</evidence>
<evidence type="ECO:0000256" key="2">
    <source>
        <dbReference type="ARBA" id="ARBA00011738"/>
    </source>
</evidence>
<dbReference type="GO" id="GO:0042026">
    <property type="term" value="P:protein refolding"/>
    <property type="evidence" value="ECO:0007669"/>
    <property type="project" value="TreeGrafter"/>
</dbReference>
<evidence type="ECO:0000256" key="5">
    <source>
        <dbReference type="ARBA" id="ARBA00022723"/>
    </source>
</evidence>
<evidence type="ECO:0000256" key="8">
    <source>
        <dbReference type="ARBA" id="ARBA00022833"/>
    </source>
</evidence>
<keyword evidence="5 14" id="KW-0479">Metal-binding</keyword>
<dbReference type="CDD" id="cd10719">
    <property type="entry name" value="DnaJ_zf"/>
    <property type="match status" value="1"/>
</dbReference>
<dbReference type="NCBIfam" id="TIGR02349">
    <property type="entry name" value="DnaJ_bact"/>
    <property type="match status" value="1"/>
</dbReference>
<dbReference type="InterPro" id="IPR008971">
    <property type="entry name" value="HSP40/DnaJ_pept-bd"/>
</dbReference>
<dbReference type="PRINTS" id="PR00625">
    <property type="entry name" value="JDOMAIN"/>
</dbReference>
<dbReference type="GO" id="GO:0006260">
    <property type="term" value="P:DNA replication"/>
    <property type="evidence" value="ECO:0007669"/>
    <property type="project" value="UniProtKB-KW"/>
</dbReference>
<comment type="cofactor">
    <cofactor evidence="14">
        <name>Zn(2+)</name>
        <dbReference type="ChEBI" id="CHEBI:29105"/>
    </cofactor>
    <text evidence="14">Binds 2 Zn(2+) ions per monomer.</text>
</comment>
<reference evidence="18 19" key="1">
    <citation type="submission" date="2020-07" db="EMBL/GenBank/DDBJ databases">
        <title>Roseicoccus Jingziensis gen. nov., sp. nov., isolated from coastal seawater.</title>
        <authorList>
            <person name="Feng X."/>
        </authorList>
    </citation>
    <scope>NUCLEOTIDE SEQUENCE [LARGE SCALE GENOMIC DNA]</scope>
    <source>
        <strain evidence="18 19">N1E253</strain>
    </source>
</reference>
<dbReference type="SUPFAM" id="SSF46565">
    <property type="entry name" value="Chaperone J-domain"/>
    <property type="match status" value="1"/>
</dbReference>
<dbReference type="InterPro" id="IPR002939">
    <property type="entry name" value="DnaJ_C"/>
</dbReference>
<dbReference type="PROSITE" id="PS00636">
    <property type="entry name" value="DNAJ_1"/>
    <property type="match status" value="1"/>
</dbReference>
<dbReference type="Gene3D" id="1.10.287.110">
    <property type="entry name" value="DnaJ domain"/>
    <property type="match status" value="1"/>
</dbReference>
<dbReference type="CDD" id="cd10747">
    <property type="entry name" value="DnaJ_C"/>
    <property type="match status" value="1"/>
</dbReference>
<dbReference type="PROSITE" id="PS51188">
    <property type="entry name" value="ZF_CR"/>
    <property type="match status" value="1"/>
</dbReference>
<gene>
    <name evidence="14 18" type="primary">dnaJ</name>
    <name evidence="18" type="ORF">HW115_07605</name>
</gene>
<evidence type="ECO:0000256" key="12">
    <source>
        <dbReference type="ARBA" id="ARBA00061004"/>
    </source>
</evidence>
<dbReference type="InterPro" id="IPR036410">
    <property type="entry name" value="HSP_DnaJ_Cys-rich_dom_sf"/>
</dbReference>
<evidence type="ECO:0000256" key="1">
    <source>
        <dbReference type="ARBA" id="ARBA00004496"/>
    </source>
</evidence>
<keyword evidence="10 14" id="KW-0143">Chaperone</keyword>
<sequence length="383" mass="41172">MSTKRDYYEVLGASKDASAAELKKAYRKLAIKFHPDKNPDDKEAEEKFKELGEAYEVLSDEDKRAAYDRYGHAAFENGGGGAGGFGGGFHDASDIFSQVFGGAFGGGGFEDIFGGGRRRRDPSGRQPGSDLRYDLEITLEEAAEGVQKELEIEKLEGCSSCGSSGSKSGGGRKTCATCGGHGVVTRQAGIFVQQSECPSCHGAGQTISDPCTSCHGEGRRNEKTRIKINIPAGVDNGTRLRSSGNGDAGLRGGQPGDLYVFLHIKAHDIFEREDDDLFCEVPMPFATAALGGELEVPTLEGKSSIKIPPGTQGGTTFRLRNRGIKDLRSGGKGDLHVEVHVEVPTRLDSGQKEKLKAFSESIGEKNNPVQESFFEKAKRFFDM</sequence>
<evidence type="ECO:0000313" key="19">
    <source>
        <dbReference type="Proteomes" id="UP000557872"/>
    </source>
</evidence>
<dbReference type="FunFam" id="2.10.230.10:FF:000002">
    <property type="entry name" value="Molecular chaperone DnaJ"/>
    <property type="match status" value="1"/>
</dbReference>
<feature type="binding site" evidence="14">
    <location>
        <position position="178"/>
    </location>
    <ligand>
        <name>Zn(2+)</name>
        <dbReference type="ChEBI" id="CHEBI:29105"/>
        <label>2</label>
    </ligand>
</feature>
<feature type="binding site" evidence="14">
    <location>
        <position position="158"/>
    </location>
    <ligand>
        <name>Zn(2+)</name>
        <dbReference type="ChEBI" id="CHEBI:29105"/>
        <label>1</label>
    </ligand>
</feature>
<keyword evidence="8 14" id="KW-0862">Zinc</keyword>
<evidence type="ECO:0000256" key="14">
    <source>
        <dbReference type="HAMAP-Rule" id="MF_01152"/>
    </source>
</evidence>
<keyword evidence="19" id="KW-1185">Reference proteome</keyword>
<feature type="binding site" evidence="14">
    <location>
        <position position="175"/>
    </location>
    <ligand>
        <name>Zn(2+)</name>
        <dbReference type="ChEBI" id="CHEBI:29105"/>
        <label>2</label>
    </ligand>
</feature>
<feature type="binding site" evidence="14">
    <location>
        <position position="211"/>
    </location>
    <ligand>
        <name>Zn(2+)</name>
        <dbReference type="ChEBI" id="CHEBI:29105"/>
        <label>1</label>
    </ligand>
</feature>